<proteinExistence type="predicted"/>
<sequence length="71" mass="7911">QQQSGAEPRADPLQATQTPVGEMIRHVYVDPMIQLKFSCSSLLQSLNLGVVHTNPNLLKTRFTSFSMLPEL</sequence>
<feature type="non-terminal residue" evidence="1">
    <location>
        <position position="1"/>
    </location>
</feature>
<dbReference type="AlphaFoldDB" id="A0A0V0GMA3"/>
<accession>A0A0V0GMA3</accession>
<organism evidence="1">
    <name type="scientific">Solanum chacoense</name>
    <name type="common">Chaco potato</name>
    <dbReference type="NCBI Taxonomy" id="4108"/>
    <lineage>
        <taxon>Eukaryota</taxon>
        <taxon>Viridiplantae</taxon>
        <taxon>Streptophyta</taxon>
        <taxon>Embryophyta</taxon>
        <taxon>Tracheophyta</taxon>
        <taxon>Spermatophyta</taxon>
        <taxon>Magnoliopsida</taxon>
        <taxon>eudicotyledons</taxon>
        <taxon>Gunneridae</taxon>
        <taxon>Pentapetalae</taxon>
        <taxon>asterids</taxon>
        <taxon>lamiids</taxon>
        <taxon>Solanales</taxon>
        <taxon>Solanaceae</taxon>
        <taxon>Solanoideae</taxon>
        <taxon>Solaneae</taxon>
        <taxon>Solanum</taxon>
    </lineage>
</organism>
<reference evidence="1" key="1">
    <citation type="submission" date="2015-12" db="EMBL/GenBank/DDBJ databases">
        <title>Gene expression during late stages of embryo sac development: a critical building block for successful pollen-pistil interactions.</title>
        <authorList>
            <person name="Liu Y."/>
            <person name="Joly V."/>
            <person name="Sabar M."/>
            <person name="Matton D.P."/>
        </authorList>
    </citation>
    <scope>NUCLEOTIDE SEQUENCE</scope>
</reference>
<name>A0A0V0GMA3_SOLCH</name>
<evidence type="ECO:0000313" key="1">
    <source>
        <dbReference type="EMBL" id="JAP08416.1"/>
    </source>
</evidence>
<protein>
    <submittedName>
        <fullName evidence="1">Putative ovule protein</fullName>
    </submittedName>
</protein>
<dbReference type="EMBL" id="GEDG01036945">
    <property type="protein sequence ID" value="JAP08416.1"/>
    <property type="molecule type" value="Transcribed_RNA"/>
</dbReference>